<reference evidence="1 2" key="1">
    <citation type="submission" date="2019-02" db="EMBL/GenBank/DDBJ databases">
        <title>Draft Genome Sequence of the Prevotella sp. BCRC 81118, Isolated from Human Feces.</title>
        <authorList>
            <person name="Huang C.-H."/>
        </authorList>
    </citation>
    <scope>NUCLEOTIDE SEQUENCE [LARGE SCALE GENOMIC DNA]</scope>
    <source>
        <strain evidence="1 2">BCRC 81118</strain>
    </source>
</reference>
<dbReference type="EMBL" id="SGVY01000028">
    <property type="protein sequence ID" value="TFH79025.1"/>
    <property type="molecule type" value="Genomic_DNA"/>
</dbReference>
<name>A0A4Y8VCW6_9BACT</name>
<dbReference type="AlphaFoldDB" id="A0A4Y8VCW6"/>
<organism evidence="1 2">
    <name type="scientific">Segatella hominis</name>
    <dbReference type="NCBI Taxonomy" id="2518605"/>
    <lineage>
        <taxon>Bacteria</taxon>
        <taxon>Pseudomonadati</taxon>
        <taxon>Bacteroidota</taxon>
        <taxon>Bacteroidia</taxon>
        <taxon>Bacteroidales</taxon>
        <taxon>Prevotellaceae</taxon>
        <taxon>Segatella</taxon>
    </lineage>
</organism>
<comment type="caution">
    <text evidence="1">The sequence shown here is derived from an EMBL/GenBank/DDBJ whole genome shotgun (WGS) entry which is preliminary data.</text>
</comment>
<evidence type="ECO:0000313" key="2">
    <source>
        <dbReference type="Proteomes" id="UP000297872"/>
    </source>
</evidence>
<protein>
    <recommendedName>
        <fullName evidence="3">ATP-binding protein</fullName>
    </recommendedName>
</protein>
<accession>A0A4Y8VCW6</accession>
<dbReference type="RefSeq" id="WP_134843803.1">
    <property type="nucleotide sequence ID" value="NZ_SGVY01000028.1"/>
</dbReference>
<dbReference type="Gene3D" id="3.40.50.300">
    <property type="entry name" value="P-loop containing nucleotide triphosphate hydrolases"/>
    <property type="match status" value="1"/>
</dbReference>
<sequence length="113" mass="13081">MPKSWMEAFFLLEQLLQGQDKGERQVIFIDELPWMDTPRFRFLPAFENFRNGWCSGRDNIMLVVCGSATSWILSNLSRSKGGLYGRLTAEIKLSPFTTTFSFTFRSNTLSYFS</sequence>
<evidence type="ECO:0000313" key="1">
    <source>
        <dbReference type="EMBL" id="TFH79025.1"/>
    </source>
</evidence>
<keyword evidence="2" id="KW-1185">Reference proteome</keyword>
<dbReference type="Proteomes" id="UP000297872">
    <property type="component" value="Unassembled WGS sequence"/>
</dbReference>
<dbReference type="GeneID" id="302995736"/>
<gene>
    <name evidence="1" type="ORF">EXN75_10635</name>
</gene>
<proteinExistence type="predicted"/>
<evidence type="ECO:0008006" key="3">
    <source>
        <dbReference type="Google" id="ProtNLM"/>
    </source>
</evidence>
<dbReference type="InterPro" id="IPR027417">
    <property type="entry name" value="P-loop_NTPase"/>
</dbReference>
<dbReference type="OrthoDB" id="9813134at2"/>
<dbReference type="SUPFAM" id="SSF52540">
    <property type="entry name" value="P-loop containing nucleoside triphosphate hydrolases"/>
    <property type="match status" value="1"/>
</dbReference>